<feature type="transmembrane region" description="Helical" evidence="2">
    <location>
        <begin position="52"/>
        <end position="73"/>
    </location>
</feature>
<proteinExistence type="predicted"/>
<protein>
    <submittedName>
        <fullName evidence="3">Uncharacterized protein</fullName>
    </submittedName>
</protein>
<dbReference type="AlphaFoldDB" id="A0AAE1XSI8"/>
<keyword evidence="4" id="KW-1185">Reference proteome</keyword>
<reference evidence="3" key="1">
    <citation type="submission" date="2020-06" db="EMBL/GenBank/DDBJ databases">
        <authorList>
            <person name="Li T."/>
            <person name="Hu X."/>
            <person name="Zhang T."/>
            <person name="Song X."/>
            <person name="Zhang H."/>
            <person name="Dai N."/>
            <person name="Sheng W."/>
            <person name="Hou X."/>
            <person name="Wei L."/>
        </authorList>
    </citation>
    <scope>NUCLEOTIDE SEQUENCE</scope>
    <source>
        <strain evidence="3">3651</strain>
        <tissue evidence="3">Leaf</tissue>
    </source>
</reference>
<feature type="transmembrane region" description="Helical" evidence="2">
    <location>
        <begin position="20"/>
        <end position="40"/>
    </location>
</feature>
<evidence type="ECO:0000256" key="1">
    <source>
        <dbReference type="SAM" id="MobiDB-lite"/>
    </source>
</evidence>
<evidence type="ECO:0000313" key="4">
    <source>
        <dbReference type="Proteomes" id="UP001293254"/>
    </source>
</evidence>
<reference evidence="3" key="2">
    <citation type="journal article" date="2024" name="Plant">
        <title>Genomic evolution and insights into agronomic trait innovations of Sesamum species.</title>
        <authorList>
            <person name="Miao H."/>
            <person name="Wang L."/>
            <person name="Qu L."/>
            <person name="Liu H."/>
            <person name="Sun Y."/>
            <person name="Le M."/>
            <person name="Wang Q."/>
            <person name="Wei S."/>
            <person name="Zheng Y."/>
            <person name="Lin W."/>
            <person name="Duan Y."/>
            <person name="Cao H."/>
            <person name="Xiong S."/>
            <person name="Wang X."/>
            <person name="Wei L."/>
            <person name="Li C."/>
            <person name="Ma Q."/>
            <person name="Ju M."/>
            <person name="Zhao R."/>
            <person name="Li G."/>
            <person name="Mu C."/>
            <person name="Tian Q."/>
            <person name="Mei H."/>
            <person name="Zhang T."/>
            <person name="Gao T."/>
            <person name="Zhang H."/>
        </authorList>
    </citation>
    <scope>NUCLEOTIDE SEQUENCE</scope>
    <source>
        <strain evidence="3">3651</strain>
    </source>
</reference>
<keyword evidence="2" id="KW-0472">Membrane</keyword>
<comment type="caution">
    <text evidence="3">The sequence shown here is derived from an EMBL/GenBank/DDBJ whole genome shotgun (WGS) entry which is preliminary data.</text>
</comment>
<feature type="compositionally biased region" description="Basic and acidic residues" evidence="1">
    <location>
        <begin position="78"/>
        <end position="87"/>
    </location>
</feature>
<keyword evidence="2" id="KW-1133">Transmembrane helix</keyword>
<feature type="region of interest" description="Disordered" evidence="1">
    <location>
        <begin position="78"/>
        <end position="106"/>
    </location>
</feature>
<evidence type="ECO:0000256" key="2">
    <source>
        <dbReference type="SAM" id="Phobius"/>
    </source>
</evidence>
<dbReference type="Proteomes" id="UP001293254">
    <property type="component" value="Unassembled WGS sequence"/>
</dbReference>
<accession>A0AAE1XSI8</accession>
<keyword evidence="2" id="KW-0812">Transmembrane</keyword>
<dbReference type="EMBL" id="JACGWO010000010">
    <property type="protein sequence ID" value="KAK4416787.1"/>
    <property type="molecule type" value="Genomic_DNA"/>
</dbReference>
<sequence length="106" mass="11907">MEGKEVSECPRCLQLSGKVIPLVLFGMVNIVTVWDVLLGWRMSRDSQRVTMTLLWLLYYVMMSLAVLSLIAFADNKPADTVKPRDAKNTPSSDLEEPLVQPQSARP</sequence>
<evidence type="ECO:0000313" key="3">
    <source>
        <dbReference type="EMBL" id="KAK4416787.1"/>
    </source>
</evidence>
<name>A0AAE1XSI8_9LAMI</name>
<organism evidence="3 4">
    <name type="scientific">Sesamum alatum</name>
    <dbReference type="NCBI Taxonomy" id="300844"/>
    <lineage>
        <taxon>Eukaryota</taxon>
        <taxon>Viridiplantae</taxon>
        <taxon>Streptophyta</taxon>
        <taxon>Embryophyta</taxon>
        <taxon>Tracheophyta</taxon>
        <taxon>Spermatophyta</taxon>
        <taxon>Magnoliopsida</taxon>
        <taxon>eudicotyledons</taxon>
        <taxon>Gunneridae</taxon>
        <taxon>Pentapetalae</taxon>
        <taxon>asterids</taxon>
        <taxon>lamiids</taxon>
        <taxon>Lamiales</taxon>
        <taxon>Pedaliaceae</taxon>
        <taxon>Sesamum</taxon>
    </lineage>
</organism>
<gene>
    <name evidence="3" type="ORF">Salat_2504200</name>
</gene>